<dbReference type="PANTHER" id="PTHR43255">
    <property type="entry name" value="IRON-SULFUR-BINDING OXIDOREDUCTASE FADF-RELATED-RELATED"/>
    <property type="match status" value="1"/>
</dbReference>
<dbReference type="InterPro" id="IPR009051">
    <property type="entry name" value="Helical_ferredxn"/>
</dbReference>
<dbReference type="GO" id="GO:0046872">
    <property type="term" value="F:metal ion binding"/>
    <property type="evidence" value="ECO:0007669"/>
    <property type="project" value="UniProtKB-KW"/>
</dbReference>
<feature type="domain" description="Cysteine-rich" evidence="7">
    <location>
        <begin position="168"/>
        <end position="249"/>
    </location>
</feature>
<dbReference type="SUPFAM" id="SSF46548">
    <property type="entry name" value="alpha-helical ferredoxin"/>
    <property type="match status" value="1"/>
</dbReference>
<evidence type="ECO:0000313" key="9">
    <source>
        <dbReference type="Proteomes" id="UP000288215"/>
    </source>
</evidence>
<dbReference type="Proteomes" id="UP000288215">
    <property type="component" value="Unassembled WGS sequence"/>
</dbReference>
<dbReference type="GO" id="GO:0016491">
    <property type="term" value="F:oxidoreductase activity"/>
    <property type="evidence" value="ECO:0007669"/>
    <property type="project" value="UniProtKB-KW"/>
</dbReference>
<organism evidence="8 9">
    <name type="scientific">Methanosuratincola subterraneus</name>
    <dbReference type="NCBI Taxonomy" id="2593994"/>
    <lineage>
        <taxon>Archaea</taxon>
        <taxon>Thermoproteota</taxon>
        <taxon>Methanosuratincolia</taxon>
        <taxon>Candidatus Methanomethylicales</taxon>
        <taxon>Candidatus Methanomethylicaceae</taxon>
        <taxon>Candidatus Methanosuratincola (ex Vanwonterghem et al. 2016)</taxon>
    </lineage>
</organism>
<evidence type="ECO:0000256" key="5">
    <source>
        <dbReference type="ARBA" id="ARBA00023004"/>
    </source>
</evidence>
<dbReference type="InterPro" id="IPR017900">
    <property type="entry name" value="4Fe4S_Fe_S_CS"/>
</dbReference>
<name>A0A444L8F2_METS7</name>
<gene>
    <name evidence="8" type="ORF">Metus_0579</name>
</gene>
<evidence type="ECO:0000256" key="4">
    <source>
        <dbReference type="ARBA" id="ARBA00023002"/>
    </source>
</evidence>
<proteinExistence type="inferred from homology"/>
<comment type="similarity">
    <text evidence="1">Belongs to the HdrC family.</text>
</comment>
<dbReference type="InterPro" id="IPR051460">
    <property type="entry name" value="HdrC_iron-sulfur_subunit"/>
</dbReference>
<evidence type="ECO:0000259" key="7">
    <source>
        <dbReference type="Pfam" id="PF02754"/>
    </source>
</evidence>
<accession>A0A444L8F2</accession>
<dbReference type="GO" id="GO:0051539">
    <property type="term" value="F:4 iron, 4 sulfur cluster binding"/>
    <property type="evidence" value="ECO:0007669"/>
    <property type="project" value="UniProtKB-KW"/>
</dbReference>
<dbReference type="AlphaFoldDB" id="A0A444L8F2"/>
<keyword evidence="3" id="KW-0479">Metal-binding</keyword>
<keyword evidence="5" id="KW-0408">Iron</keyword>
<evidence type="ECO:0000313" key="8">
    <source>
        <dbReference type="EMBL" id="RWX73800.1"/>
    </source>
</evidence>
<dbReference type="PROSITE" id="PS00198">
    <property type="entry name" value="4FE4S_FER_1"/>
    <property type="match status" value="1"/>
</dbReference>
<sequence>MSHLLKNKELKELAKIYDWVSMCTHCGNCKYGYEYGPTSNFAAMLCVQGDKFNFDSYRGSRGKVSLARSLLHNRIGWSDKVAHVLFTCTSCGACQQMCETDIKPWILRMFETLRYEAWKQNVAIPENIKAWSSTIGTLYNPYKEPHEKRLDWLPSDVKASLPKKAEYIYFAGCTASYRRKQLARATVSLLKKLKVDFTVVADEWCCASPLLRTGQYDLAAKFVEHNKALPEKYGASAFITTCSGCYRTLGRDYTMDAPEGYADKYGKMTGVKVLHTTHLLEEMLNKGEIEFTGSFNKKVTYHDPCHLGRHAEVYETPRNVLKAVPGLQLVEMYRNRKFSFCCGAGGGVRGGFADYSLETAGKRVKEAEATGAELVTSACPFCYTNLADAIELNKSPLKMEDIVEIIEPIVKRK</sequence>
<comment type="caution">
    <text evidence="8">The sequence shown here is derived from an EMBL/GenBank/DDBJ whole genome shotgun (WGS) entry which is preliminary data.</text>
</comment>
<keyword evidence="2" id="KW-0004">4Fe-4S</keyword>
<evidence type="ECO:0000256" key="2">
    <source>
        <dbReference type="ARBA" id="ARBA00022485"/>
    </source>
</evidence>
<dbReference type="GO" id="GO:0005886">
    <property type="term" value="C:plasma membrane"/>
    <property type="evidence" value="ECO:0007669"/>
    <property type="project" value="TreeGrafter"/>
</dbReference>
<keyword evidence="6" id="KW-0411">Iron-sulfur</keyword>
<evidence type="ECO:0000256" key="1">
    <source>
        <dbReference type="ARBA" id="ARBA00007097"/>
    </source>
</evidence>
<dbReference type="Gene3D" id="1.10.1060.10">
    <property type="entry name" value="Alpha-helical ferredoxin"/>
    <property type="match status" value="1"/>
</dbReference>
<dbReference type="Pfam" id="PF02754">
    <property type="entry name" value="CCG"/>
    <property type="match status" value="2"/>
</dbReference>
<dbReference type="PANTHER" id="PTHR43255:SF1">
    <property type="entry name" value="IRON-SULFUR-BINDING OXIDOREDUCTASE FADF-RELATED"/>
    <property type="match status" value="1"/>
</dbReference>
<protein>
    <recommendedName>
        <fullName evidence="7">Cysteine-rich domain-containing protein</fullName>
    </recommendedName>
</protein>
<keyword evidence="4" id="KW-0560">Oxidoreductase</keyword>
<evidence type="ECO:0000256" key="6">
    <source>
        <dbReference type="ARBA" id="ARBA00023014"/>
    </source>
</evidence>
<dbReference type="EMBL" id="RXGA01000002">
    <property type="protein sequence ID" value="RWX73800.1"/>
    <property type="molecule type" value="Genomic_DNA"/>
</dbReference>
<evidence type="ECO:0000256" key="3">
    <source>
        <dbReference type="ARBA" id="ARBA00022723"/>
    </source>
</evidence>
<reference evidence="8 9" key="1">
    <citation type="submission" date="2018-12" db="EMBL/GenBank/DDBJ databases">
        <title>The complete genome of the methanogenic archaea of the candidate phylum Verstraetearchaeota, obtained from the metagenome of underground thermal water.</title>
        <authorList>
            <person name="Kadnikov V.V."/>
            <person name="Mardanov A.V."/>
            <person name="Beletsky A.V."/>
            <person name="Karnachuk O.V."/>
            <person name="Ravin N.V."/>
        </authorList>
    </citation>
    <scope>NUCLEOTIDE SEQUENCE [LARGE SCALE GENOMIC DNA]</scope>
    <source>
        <strain evidence="8">Ch88</strain>
    </source>
</reference>
<feature type="domain" description="Cysteine-rich" evidence="7">
    <location>
        <begin position="299"/>
        <end position="386"/>
    </location>
</feature>
<dbReference type="InterPro" id="IPR004017">
    <property type="entry name" value="Cys_rich_dom"/>
</dbReference>